<proteinExistence type="inferred from homology"/>
<dbReference type="Proteomes" id="UP000032180">
    <property type="component" value="Chromosome 11"/>
</dbReference>
<keyword evidence="6" id="KW-0175">Coiled coil</keyword>
<dbReference type="PANTHER" id="PTHR23155:SF972">
    <property type="entry name" value="OS11G0238700 PROTEIN"/>
    <property type="match status" value="1"/>
</dbReference>
<dbReference type="CDD" id="cd14798">
    <property type="entry name" value="RX-CC_like"/>
    <property type="match status" value="1"/>
</dbReference>
<dbReference type="STRING" id="77586.A0A0D9XQJ6"/>
<dbReference type="HOGENOM" id="CLU_000837_25_0_1"/>
<evidence type="ECO:0000256" key="2">
    <source>
        <dbReference type="ARBA" id="ARBA00022614"/>
    </source>
</evidence>
<reference evidence="12" key="2">
    <citation type="submission" date="2013-12" db="EMBL/GenBank/DDBJ databases">
        <authorList>
            <person name="Yu Y."/>
            <person name="Lee S."/>
            <person name="de Baynast K."/>
            <person name="Wissotski M."/>
            <person name="Liu L."/>
            <person name="Talag J."/>
            <person name="Goicoechea J."/>
            <person name="Angelova A."/>
            <person name="Jetty R."/>
            <person name="Kudrna D."/>
            <person name="Golser W."/>
            <person name="Rivera L."/>
            <person name="Zhang J."/>
            <person name="Wing R."/>
        </authorList>
    </citation>
    <scope>NUCLEOTIDE SEQUENCE</scope>
</reference>
<dbReference type="Pfam" id="PF23559">
    <property type="entry name" value="WHD_DRP"/>
    <property type="match status" value="1"/>
</dbReference>
<evidence type="ECO:0000313" key="11">
    <source>
        <dbReference type="EnsemblPlants" id="LPERR11G06670.1"/>
    </source>
</evidence>
<dbReference type="GO" id="GO:0042742">
    <property type="term" value="P:defense response to bacterium"/>
    <property type="evidence" value="ECO:0007669"/>
    <property type="project" value="UniProtKB-ARBA"/>
</dbReference>
<dbReference type="InterPro" id="IPR038005">
    <property type="entry name" value="RX-like_CC"/>
</dbReference>
<feature type="domain" description="Disease resistance N-terminal" evidence="8">
    <location>
        <begin position="16"/>
        <end position="98"/>
    </location>
</feature>
<keyword evidence="3" id="KW-0677">Repeat</keyword>
<evidence type="ECO:0000313" key="12">
    <source>
        <dbReference type="Proteomes" id="UP000032180"/>
    </source>
</evidence>
<dbReference type="Gene3D" id="3.40.50.300">
    <property type="entry name" value="P-loop containing nucleotide triphosphate hydrolases"/>
    <property type="match status" value="1"/>
</dbReference>
<evidence type="ECO:0000256" key="5">
    <source>
        <dbReference type="ARBA" id="ARBA00022821"/>
    </source>
</evidence>
<organism evidence="11 12">
    <name type="scientific">Leersia perrieri</name>
    <dbReference type="NCBI Taxonomy" id="77586"/>
    <lineage>
        <taxon>Eukaryota</taxon>
        <taxon>Viridiplantae</taxon>
        <taxon>Streptophyta</taxon>
        <taxon>Embryophyta</taxon>
        <taxon>Tracheophyta</taxon>
        <taxon>Spermatophyta</taxon>
        <taxon>Magnoliopsida</taxon>
        <taxon>Liliopsida</taxon>
        <taxon>Poales</taxon>
        <taxon>Poaceae</taxon>
        <taxon>BOP clade</taxon>
        <taxon>Oryzoideae</taxon>
        <taxon>Oryzeae</taxon>
        <taxon>Oryzinae</taxon>
        <taxon>Leersia</taxon>
    </lineage>
</organism>
<dbReference type="SUPFAM" id="SSF52047">
    <property type="entry name" value="RNI-like"/>
    <property type="match status" value="1"/>
</dbReference>
<reference evidence="11" key="3">
    <citation type="submission" date="2015-04" db="UniProtKB">
        <authorList>
            <consortium name="EnsemblPlants"/>
        </authorList>
    </citation>
    <scope>IDENTIFICATION</scope>
</reference>
<dbReference type="PRINTS" id="PR00364">
    <property type="entry name" value="DISEASERSIST"/>
</dbReference>
<dbReference type="Gramene" id="LPERR11G06670.1">
    <property type="protein sequence ID" value="LPERR11G06670.1"/>
    <property type="gene ID" value="LPERR11G06670"/>
</dbReference>
<dbReference type="eggNOG" id="KOG4658">
    <property type="taxonomic scope" value="Eukaryota"/>
</dbReference>
<dbReference type="Gene3D" id="1.10.8.430">
    <property type="entry name" value="Helical domain of apoptotic protease-activating factors"/>
    <property type="match status" value="1"/>
</dbReference>
<evidence type="ECO:0008006" key="13">
    <source>
        <dbReference type="Google" id="ProtNLM"/>
    </source>
</evidence>
<dbReference type="Pfam" id="PF00931">
    <property type="entry name" value="NB-ARC"/>
    <property type="match status" value="1"/>
</dbReference>
<evidence type="ECO:0000256" key="6">
    <source>
        <dbReference type="ARBA" id="ARBA00023054"/>
    </source>
</evidence>
<keyword evidence="12" id="KW-1185">Reference proteome</keyword>
<evidence type="ECO:0000256" key="4">
    <source>
        <dbReference type="ARBA" id="ARBA00022741"/>
    </source>
</evidence>
<evidence type="ECO:0000259" key="7">
    <source>
        <dbReference type="Pfam" id="PF00931"/>
    </source>
</evidence>
<dbReference type="Gene3D" id="3.80.10.10">
    <property type="entry name" value="Ribonuclease Inhibitor"/>
    <property type="match status" value="1"/>
</dbReference>
<keyword evidence="5" id="KW-0611">Plant defense</keyword>
<dbReference type="InterPro" id="IPR002182">
    <property type="entry name" value="NB-ARC"/>
</dbReference>
<feature type="domain" description="Disease resistance protein winged helix" evidence="9">
    <location>
        <begin position="444"/>
        <end position="495"/>
    </location>
</feature>
<name>A0A0D9XQJ6_9ORYZ</name>
<dbReference type="InterPro" id="IPR041118">
    <property type="entry name" value="Rx_N"/>
</dbReference>
<evidence type="ECO:0000259" key="8">
    <source>
        <dbReference type="Pfam" id="PF18052"/>
    </source>
</evidence>
<feature type="domain" description="Disease resistance R13L4/SHOC-2-like LRR" evidence="10">
    <location>
        <begin position="501"/>
        <end position="837"/>
    </location>
</feature>
<dbReference type="Pfam" id="PF18052">
    <property type="entry name" value="Rx_N"/>
    <property type="match status" value="1"/>
</dbReference>
<keyword evidence="4" id="KW-0547">Nucleotide-binding</keyword>
<dbReference type="InterPro" id="IPR058922">
    <property type="entry name" value="WHD_DRP"/>
</dbReference>
<sequence length="874" mass="100475">MGGVAEKIMVSALTGVMSPLIGKLTKLMEKECAKLKGAVKKLESLTKELIAINVLLEKYALMENSDEQVKAWMKEVRELAYDIEDRIDLFTYHVYHKPADNATGVKRILGKCIRKLKRIHYRRKFSDEIQRLQTDVNEVYERQKKYKLDESTSTSMHTEVDHQLPALYVEMEKLVGIEGPRDEIVNRFIGKENGPAKQRRVASIVGSGGSGKTTLAIQVYKEIKDQFFCTAFVHVSQKPNINNFLRELLLQIEKTGARQDKDQPAGSNNEQLVKRLREHLQNESYLIVIDDIWSKPAWETIQCALPRNEYASRIITTTRNNRVAQLCCTSDEDFIYQMKPLSKRDSEHLFLKRTFPVEHSCPSQLKVIMNEILHKCDGLPLAIITIASLLANKTTRKEEWERVRDSIGSTCDKERELDVIDKVLSLSYHDLSFSMKTCLLYLSIFPEDYTIHKDYLVWKWIAEGFIVEKKRCTLEEVGESCFNELIDRSLIQPLFMEYGGKVLRVLDLEGCKALENNHLDNIGSLFHLRYLGLRRTNVDRLPAQIGKLEFLQSLDIRETGIRELPEALVQLRRLVHLVGYNLILPVGFGNMEALQEMWELDGCNCSMNFGQDIENLRQLRVLHVAFKHSRCTNRDQRVTTLLSSLCKLGEQNLRSLHIISKDGSVVVDRFADSWCPPPRRLQKFVMQGSSHWFSRFPKWIDPSLLCDLTHLEFRVKRLEKEDVHVLQHLLALLVLHLSVKTTPKDGLRISRSGFLCLTYLRFHNRSGPGLAFEEGAMPKLQKLDIQFHANKAISTYGSLGFGIRHLSSLNHIKAGIDYDRKDAWAMKEAKRAINEQFSIRAVKLATFYTHFSLAYAGHLSIFPEQVNRFLNPGS</sequence>
<accession>A0A0D9XQJ6</accession>
<dbReference type="PANTHER" id="PTHR23155">
    <property type="entry name" value="DISEASE RESISTANCE PROTEIN RP"/>
    <property type="match status" value="1"/>
</dbReference>
<evidence type="ECO:0000256" key="1">
    <source>
        <dbReference type="ARBA" id="ARBA00008894"/>
    </source>
</evidence>
<dbReference type="Gene3D" id="1.10.10.10">
    <property type="entry name" value="Winged helix-like DNA-binding domain superfamily/Winged helix DNA-binding domain"/>
    <property type="match status" value="1"/>
</dbReference>
<dbReference type="InterPro" id="IPR027417">
    <property type="entry name" value="P-loop_NTPase"/>
</dbReference>
<dbReference type="InterPro" id="IPR042197">
    <property type="entry name" value="Apaf_helical"/>
</dbReference>
<dbReference type="FunFam" id="1.10.10.10:FF:000322">
    <property type="entry name" value="Probable disease resistance protein At1g63360"/>
    <property type="match status" value="1"/>
</dbReference>
<reference evidence="11 12" key="1">
    <citation type="submission" date="2012-08" db="EMBL/GenBank/DDBJ databases">
        <title>Oryza genome evolution.</title>
        <authorList>
            <person name="Wing R.A."/>
        </authorList>
    </citation>
    <scope>NUCLEOTIDE SEQUENCE</scope>
</reference>
<dbReference type="EnsemblPlants" id="LPERR11G06670.1">
    <property type="protein sequence ID" value="LPERR11G06670.1"/>
    <property type="gene ID" value="LPERR11G06670"/>
</dbReference>
<evidence type="ECO:0000259" key="9">
    <source>
        <dbReference type="Pfam" id="PF23559"/>
    </source>
</evidence>
<dbReference type="SUPFAM" id="SSF52540">
    <property type="entry name" value="P-loop containing nucleoside triphosphate hydrolases"/>
    <property type="match status" value="1"/>
</dbReference>
<keyword evidence="2" id="KW-0433">Leucine-rich repeat</keyword>
<dbReference type="AlphaFoldDB" id="A0A0D9XQJ6"/>
<dbReference type="GO" id="GO:0002758">
    <property type="term" value="P:innate immune response-activating signaling pathway"/>
    <property type="evidence" value="ECO:0007669"/>
    <property type="project" value="UniProtKB-ARBA"/>
</dbReference>
<dbReference type="GO" id="GO:0009626">
    <property type="term" value="P:plant-type hypersensitive response"/>
    <property type="evidence" value="ECO:0007669"/>
    <property type="project" value="UniProtKB-ARBA"/>
</dbReference>
<dbReference type="InterPro" id="IPR036388">
    <property type="entry name" value="WH-like_DNA-bd_sf"/>
</dbReference>
<dbReference type="InterPro" id="IPR044974">
    <property type="entry name" value="Disease_R_plants"/>
</dbReference>
<feature type="domain" description="NB-ARC" evidence="7">
    <location>
        <begin position="198"/>
        <end position="356"/>
    </location>
</feature>
<protein>
    <recommendedName>
        <fullName evidence="13">AAA+ ATPase domain-containing protein</fullName>
    </recommendedName>
</protein>
<dbReference type="Gene3D" id="1.20.5.4130">
    <property type="match status" value="1"/>
</dbReference>
<dbReference type="GO" id="GO:0043531">
    <property type="term" value="F:ADP binding"/>
    <property type="evidence" value="ECO:0007669"/>
    <property type="project" value="InterPro"/>
</dbReference>
<dbReference type="InterPro" id="IPR032675">
    <property type="entry name" value="LRR_dom_sf"/>
</dbReference>
<comment type="similarity">
    <text evidence="1">Belongs to the disease resistance NB-LRR family.</text>
</comment>
<dbReference type="Pfam" id="PF23598">
    <property type="entry name" value="LRR_14"/>
    <property type="match status" value="1"/>
</dbReference>
<dbReference type="InterPro" id="IPR055414">
    <property type="entry name" value="LRR_R13L4/SHOC2-like"/>
</dbReference>
<evidence type="ECO:0000259" key="10">
    <source>
        <dbReference type="Pfam" id="PF23598"/>
    </source>
</evidence>
<evidence type="ECO:0000256" key="3">
    <source>
        <dbReference type="ARBA" id="ARBA00022737"/>
    </source>
</evidence>